<evidence type="ECO:0000256" key="1">
    <source>
        <dbReference type="ARBA" id="ARBA00022723"/>
    </source>
</evidence>
<accession>A0A6G3MFR5</accession>
<keyword evidence="3" id="KW-0862">Zinc</keyword>
<feature type="domain" description="RING-type" evidence="5">
    <location>
        <begin position="5"/>
        <end position="44"/>
    </location>
</feature>
<dbReference type="SUPFAM" id="SSF57850">
    <property type="entry name" value="RING/U-box"/>
    <property type="match status" value="1"/>
</dbReference>
<evidence type="ECO:0000256" key="4">
    <source>
        <dbReference type="PROSITE-ProRule" id="PRU00175"/>
    </source>
</evidence>
<dbReference type="GO" id="GO:0061630">
    <property type="term" value="F:ubiquitin protein ligase activity"/>
    <property type="evidence" value="ECO:0007669"/>
    <property type="project" value="TreeGrafter"/>
</dbReference>
<dbReference type="InterPro" id="IPR013083">
    <property type="entry name" value="Znf_RING/FYVE/PHD"/>
</dbReference>
<proteinExistence type="predicted"/>
<evidence type="ECO:0000256" key="2">
    <source>
        <dbReference type="ARBA" id="ARBA00022771"/>
    </source>
</evidence>
<protein>
    <submittedName>
        <fullName evidence="6">E3 ubiquitin-protein ligase RNF128 (Trinotate prediction)</fullName>
    </submittedName>
</protein>
<dbReference type="GO" id="GO:0016567">
    <property type="term" value="P:protein ubiquitination"/>
    <property type="evidence" value="ECO:0007669"/>
    <property type="project" value="TreeGrafter"/>
</dbReference>
<organism evidence="6">
    <name type="scientific">Henneguya salminicola</name>
    <name type="common">Myxosporean</name>
    <dbReference type="NCBI Taxonomy" id="69463"/>
    <lineage>
        <taxon>Eukaryota</taxon>
        <taxon>Metazoa</taxon>
        <taxon>Cnidaria</taxon>
        <taxon>Myxozoa</taxon>
        <taxon>Myxosporea</taxon>
        <taxon>Bivalvulida</taxon>
        <taxon>Platysporina</taxon>
        <taxon>Myxobolidae</taxon>
        <taxon>Henneguya</taxon>
    </lineage>
</organism>
<dbReference type="SMART" id="SM00184">
    <property type="entry name" value="RING"/>
    <property type="match status" value="1"/>
</dbReference>
<dbReference type="EMBL" id="GHBP01001712">
    <property type="protein sequence ID" value="NDJ92850.1"/>
    <property type="molecule type" value="Transcribed_RNA"/>
</dbReference>
<dbReference type="AlphaFoldDB" id="A0A6G3MFR5"/>
<evidence type="ECO:0000313" key="6">
    <source>
        <dbReference type="EMBL" id="NDJ92850.1"/>
    </source>
</evidence>
<dbReference type="Gene3D" id="3.30.40.10">
    <property type="entry name" value="Zinc/RING finger domain, C3HC4 (zinc finger)"/>
    <property type="match status" value="1"/>
</dbReference>
<dbReference type="PROSITE" id="PS50089">
    <property type="entry name" value="ZF_RING_2"/>
    <property type="match status" value="1"/>
</dbReference>
<keyword evidence="2 4" id="KW-0863">Zinc-finger</keyword>
<evidence type="ECO:0000256" key="3">
    <source>
        <dbReference type="ARBA" id="ARBA00022833"/>
    </source>
</evidence>
<reference evidence="6" key="1">
    <citation type="submission" date="2018-11" db="EMBL/GenBank/DDBJ databases">
        <title>Henneguya salminicola genome and transcriptome.</title>
        <authorList>
            <person name="Yahalomi D."/>
            <person name="Atkinson S.D."/>
            <person name="Neuhof M."/>
            <person name="Chang E.S."/>
            <person name="Philippe H."/>
            <person name="Cartwright P."/>
            <person name="Bartholomew J.L."/>
            <person name="Huchon D."/>
        </authorList>
    </citation>
    <scope>NUCLEOTIDE SEQUENCE</scope>
    <source>
        <strain evidence="6">Hz1</strain>
        <tissue evidence="6">Whole</tissue>
    </source>
</reference>
<name>A0A6G3MFR5_HENSL</name>
<dbReference type="PANTHER" id="PTHR45969">
    <property type="entry name" value="RING ZINC FINGER PROTEIN-RELATED"/>
    <property type="match status" value="1"/>
</dbReference>
<sequence length="129" mass="14818">MEEECPICFDVYDVHDVITVLNCHHEYHQKCLLIWGGDICPLCRAPMYKDMNIEQTHSVSVVGESSTLCCETTPLLLVEDNYQNDIPEIAQSELYDITDKINIQFPCENPDIIAFKIIDSKSNKEKHLN</sequence>
<dbReference type="GO" id="GO:0008270">
    <property type="term" value="F:zinc ion binding"/>
    <property type="evidence" value="ECO:0007669"/>
    <property type="project" value="UniProtKB-KW"/>
</dbReference>
<dbReference type="Pfam" id="PF13639">
    <property type="entry name" value="zf-RING_2"/>
    <property type="match status" value="1"/>
</dbReference>
<evidence type="ECO:0000259" key="5">
    <source>
        <dbReference type="PROSITE" id="PS50089"/>
    </source>
</evidence>
<dbReference type="InterPro" id="IPR001841">
    <property type="entry name" value="Znf_RING"/>
</dbReference>
<keyword evidence="1" id="KW-0479">Metal-binding</keyword>
<dbReference type="PANTHER" id="PTHR45969:SF69">
    <property type="entry name" value="FINGER DOMAIN PROTEIN, PUTATIVE (AFU_ORTHOLOGUE AFUA_3G12190)-RELATED"/>
    <property type="match status" value="1"/>
</dbReference>